<dbReference type="Proteomes" id="UP000271683">
    <property type="component" value="Unassembled WGS sequence"/>
</dbReference>
<keyword evidence="3" id="KW-0812">Transmembrane</keyword>
<organism evidence="4 5">
    <name type="scientific">Couchioplanes caeruleus</name>
    <dbReference type="NCBI Taxonomy" id="56438"/>
    <lineage>
        <taxon>Bacteria</taxon>
        <taxon>Bacillati</taxon>
        <taxon>Actinomycetota</taxon>
        <taxon>Actinomycetes</taxon>
        <taxon>Micromonosporales</taxon>
        <taxon>Micromonosporaceae</taxon>
        <taxon>Couchioplanes</taxon>
    </lineage>
</organism>
<evidence type="ECO:0000313" key="5">
    <source>
        <dbReference type="Proteomes" id="UP000271683"/>
    </source>
</evidence>
<evidence type="ECO:0000256" key="1">
    <source>
        <dbReference type="ARBA" id="ARBA00022679"/>
    </source>
</evidence>
<comment type="similarity">
    <text evidence="2">Belongs to the CDP-alcohol phosphatidyltransferase class-I family.</text>
</comment>
<dbReference type="Gene3D" id="1.20.120.1760">
    <property type="match status" value="1"/>
</dbReference>
<feature type="transmembrane region" description="Helical" evidence="3">
    <location>
        <begin position="275"/>
        <end position="299"/>
    </location>
</feature>
<dbReference type="InterPro" id="IPR048254">
    <property type="entry name" value="CDP_ALCOHOL_P_TRANSF_CS"/>
</dbReference>
<keyword evidence="3" id="KW-0472">Membrane</keyword>
<dbReference type="AlphaFoldDB" id="A0A3N1GVQ8"/>
<keyword evidence="3" id="KW-1133">Transmembrane helix</keyword>
<evidence type="ECO:0000313" key="4">
    <source>
        <dbReference type="EMBL" id="ROP34262.1"/>
    </source>
</evidence>
<comment type="caution">
    <text evidence="4">The sequence shown here is derived from an EMBL/GenBank/DDBJ whole genome shotgun (WGS) entry which is preliminary data.</text>
</comment>
<gene>
    <name evidence="4" type="ORF">EDD30_7341</name>
</gene>
<name>A0A3N1GVQ8_9ACTN</name>
<dbReference type="GO" id="GO:0008654">
    <property type="term" value="P:phospholipid biosynthetic process"/>
    <property type="evidence" value="ECO:0007669"/>
    <property type="project" value="InterPro"/>
</dbReference>
<sequence length="353" mass="38833">MSASLSIHVFVTMVELFELAQRFSLGEIRTRTYKDRDAWWTVWLVDPLASRLVWLVAPVGWITPNLLTMGAFVLGLVAAACFAVGDYPWLVAGALVFHLSFVLDCMDGKIARLKGTGSVFGSWLDYVFDRLRVVVCAVALMAGQYAQTDNIHYLWMAGVVIFLDGFRYLNALQMGKVKNDMRRCLEAAQGEGAAPPMFVEETDAEHPVGAMGAATATDGTGAERPVVDVYGDFRTKFGAFVRLRNMLVRQRIRAHLFSGIEFQMFVFIIGPLTGWIIPVTILSAVLLTAFELLLIYKLWTATRSYSRQLAALGVTSEAQAEAVAAAAGVEPVEQVDDAEQLGTDTVARPTVRH</sequence>
<reference evidence="4 5" key="1">
    <citation type="submission" date="2018-11" db="EMBL/GenBank/DDBJ databases">
        <title>Sequencing the genomes of 1000 actinobacteria strains.</title>
        <authorList>
            <person name="Klenk H.-P."/>
        </authorList>
    </citation>
    <scope>NUCLEOTIDE SEQUENCE [LARGE SCALE GENOMIC DNA]</scope>
    <source>
        <strain evidence="4 5">DSM 43634</strain>
    </source>
</reference>
<feature type="transmembrane region" description="Helical" evidence="3">
    <location>
        <begin position="89"/>
        <end position="106"/>
    </location>
</feature>
<accession>A0A3N1GVQ8</accession>
<keyword evidence="1 2" id="KW-0808">Transferase</keyword>
<dbReference type="EMBL" id="RJKL01000001">
    <property type="protein sequence ID" value="ROP34262.1"/>
    <property type="molecule type" value="Genomic_DNA"/>
</dbReference>
<evidence type="ECO:0000256" key="3">
    <source>
        <dbReference type="SAM" id="Phobius"/>
    </source>
</evidence>
<dbReference type="GO" id="GO:0016020">
    <property type="term" value="C:membrane"/>
    <property type="evidence" value="ECO:0007669"/>
    <property type="project" value="InterPro"/>
</dbReference>
<dbReference type="InterPro" id="IPR043130">
    <property type="entry name" value="CDP-OH_PTrfase_TM_dom"/>
</dbReference>
<feature type="transmembrane region" description="Helical" evidence="3">
    <location>
        <begin position="152"/>
        <end position="169"/>
    </location>
</feature>
<dbReference type="GO" id="GO:0016780">
    <property type="term" value="F:phosphotransferase activity, for other substituted phosphate groups"/>
    <property type="evidence" value="ECO:0007669"/>
    <property type="project" value="InterPro"/>
</dbReference>
<proteinExistence type="inferred from homology"/>
<feature type="transmembrane region" description="Helical" evidence="3">
    <location>
        <begin position="252"/>
        <end position="269"/>
    </location>
</feature>
<dbReference type="Pfam" id="PF01066">
    <property type="entry name" value="CDP-OH_P_transf"/>
    <property type="match status" value="1"/>
</dbReference>
<evidence type="ECO:0000256" key="2">
    <source>
        <dbReference type="RuleBase" id="RU003750"/>
    </source>
</evidence>
<protein>
    <submittedName>
        <fullName evidence="4">CDP-alcohol phosphatidyltransferase-like enzyme</fullName>
    </submittedName>
</protein>
<dbReference type="PROSITE" id="PS00379">
    <property type="entry name" value="CDP_ALCOHOL_P_TRANSF"/>
    <property type="match status" value="1"/>
</dbReference>
<dbReference type="InterPro" id="IPR000462">
    <property type="entry name" value="CDP-OH_P_trans"/>
</dbReference>